<organism evidence="1 2">
    <name type="scientific">Arabidopsis thaliana</name>
    <name type="common">Mouse-ear cress</name>
    <dbReference type="NCBI Taxonomy" id="3702"/>
    <lineage>
        <taxon>Eukaryota</taxon>
        <taxon>Viridiplantae</taxon>
        <taxon>Streptophyta</taxon>
        <taxon>Embryophyta</taxon>
        <taxon>Tracheophyta</taxon>
        <taxon>Spermatophyta</taxon>
        <taxon>Magnoliopsida</taxon>
        <taxon>eudicotyledons</taxon>
        <taxon>Gunneridae</taxon>
        <taxon>Pentapetalae</taxon>
        <taxon>rosids</taxon>
        <taxon>malvids</taxon>
        <taxon>Brassicales</taxon>
        <taxon>Brassicaceae</taxon>
        <taxon>Camelineae</taxon>
        <taxon>Arabidopsis</taxon>
    </lineage>
</organism>
<reference evidence="1 2" key="1">
    <citation type="submission" date="2020-09" db="EMBL/GenBank/DDBJ databases">
        <authorList>
            <person name="Ashkenazy H."/>
        </authorList>
    </citation>
    <scope>NUCLEOTIDE SEQUENCE [LARGE SCALE GENOMIC DNA]</scope>
    <source>
        <strain evidence="2">cv. Cdm-0</strain>
    </source>
</reference>
<name>A0A7G2F8W8_ARATH</name>
<dbReference type="PANTHER" id="PTHR47296">
    <property type="entry name" value="PROTEIN TIC 40, CHLOROPLASTIC"/>
    <property type="match status" value="1"/>
</dbReference>
<evidence type="ECO:0000313" key="2">
    <source>
        <dbReference type="Proteomes" id="UP000516314"/>
    </source>
</evidence>
<sequence length="179" mass="19140">MENLTLVSCSASSPKLLIGCNFTSSLKNPTGFSRRTPNIVLRCSKISASAQSQSPSSRPENTGEIVVVKQRSKAFASIFSSSRDQQTTSVASPSVPVPPPSSSTIGSPLFWIGVGVGLSALFSYVTSNLKVQILGPLVLRDFCSLVCCRTTILCFMSSLVYCAHVSEIVLFTKLVILTR</sequence>
<proteinExistence type="predicted"/>
<accession>A0A7G2F8W8</accession>
<dbReference type="EMBL" id="LR881470">
    <property type="protein sequence ID" value="CAD5331880.1"/>
    <property type="molecule type" value="Genomic_DNA"/>
</dbReference>
<dbReference type="PANTHER" id="PTHR47296:SF1">
    <property type="entry name" value="PROTEIN TIC 40, CHLOROPLASTIC"/>
    <property type="match status" value="1"/>
</dbReference>
<dbReference type="AlphaFoldDB" id="A0A7G2F8W8"/>
<gene>
    <name evidence="1" type="ORF">AT9943_LOCUS19323</name>
</gene>
<dbReference type="Proteomes" id="UP000516314">
    <property type="component" value="Chromosome 5"/>
</dbReference>
<protein>
    <submittedName>
        <fullName evidence="1">(thale cress) hypothetical protein</fullName>
    </submittedName>
</protein>
<evidence type="ECO:0000313" key="1">
    <source>
        <dbReference type="EMBL" id="CAD5331880.1"/>
    </source>
</evidence>